<evidence type="ECO:0000313" key="2">
    <source>
        <dbReference type="EMBL" id="KAH0456928.1"/>
    </source>
</evidence>
<dbReference type="AlphaFoldDB" id="A0AAV7GMJ1"/>
<keyword evidence="3" id="KW-1185">Reference proteome</keyword>
<reference evidence="2 3" key="1">
    <citation type="journal article" date="2021" name="Hortic Res">
        <title>Chromosome-scale assembly of the Dendrobium chrysotoxum genome enhances the understanding of orchid evolution.</title>
        <authorList>
            <person name="Zhang Y."/>
            <person name="Zhang G.Q."/>
            <person name="Zhang D."/>
            <person name="Liu X.D."/>
            <person name="Xu X.Y."/>
            <person name="Sun W.H."/>
            <person name="Yu X."/>
            <person name="Zhu X."/>
            <person name="Wang Z.W."/>
            <person name="Zhao X."/>
            <person name="Zhong W.Y."/>
            <person name="Chen H."/>
            <person name="Yin W.L."/>
            <person name="Huang T."/>
            <person name="Niu S.C."/>
            <person name="Liu Z.J."/>
        </authorList>
    </citation>
    <scope>NUCLEOTIDE SEQUENCE [LARGE SCALE GENOMIC DNA]</scope>
    <source>
        <strain evidence="2">Lindl</strain>
    </source>
</reference>
<evidence type="ECO:0000256" key="1">
    <source>
        <dbReference type="SAM" id="MobiDB-lite"/>
    </source>
</evidence>
<feature type="compositionally biased region" description="Low complexity" evidence="1">
    <location>
        <begin position="105"/>
        <end position="121"/>
    </location>
</feature>
<dbReference type="SUPFAM" id="SSF56399">
    <property type="entry name" value="ADP-ribosylation"/>
    <property type="match status" value="1"/>
</dbReference>
<proteinExistence type="predicted"/>
<dbReference type="PANTHER" id="PTHR31681">
    <property type="entry name" value="C2H2-LIKE ZINC FINGER PROTEIN"/>
    <property type="match status" value="1"/>
</dbReference>
<feature type="compositionally biased region" description="Pro residues" evidence="1">
    <location>
        <begin position="56"/>
        <end position="66"/>
    </location>
</feature>
<comment type="caution">
    <text evidence="2">The sequence shown here is derived from an EMBL/GenBank/DDBJ whole genome shotgun (WGS) entry which is preliminary data.</text>
</comment>
<evidence type="ECO:0000313" key="3">
    <source>
        <dbReference type="Proteomes" id="UP000775213"/>
    </source>
</evidence>
<feature type="compositionally biased region" description="Low complexity" evidence="1">
    <location>
        <begin position="67"/>
        <end position="76"/>
    </location>
</feature>
<organism evidence="2 3">
    <name type="scientific">Dendrobium chrysotoxum</name>
    <name type="common">Orchid</name>
    <dbReference type="NCBI Taxonomy" id="161865"/>
    <lineage>
        <taxon>Eukaryota</taxon>
        <taxon>Viridiplantae</taxon>
        <taxon>Streptophyta</taxon>
        <taxon>Embryophyta</taxon>
        <taxon>Tracheophyta</taxon>
        <taxon>Spermatophyta</taxon>
        <taxon>Magnoliopsida</taxon>
        <taxon>Liliopsida</taxon>
        <taxon>Asparagales</taxon>
        <taxon>Orchidaceae</taxon>
        <taxon>Epidendroideae</taxon>
        <taxon>Malaxideae</taxon>
        <taxon>Dendrobiinae</taxon>
        <taxon>Dendrobium</taxon>
    </lineage>
</organism>
<accession>A0AAV7GMJ1</accession>
<dbReference type="PANTHER" id="PTHR31681:SF47">
    <property type="entry name" value="SULFATED SURFACE-LIKE GLYCOPROTEIN"/>
    <property type="match status" value="1"/>
</dbReference>
<dbReference type="Proteomes" id="UP000775213">
    <property type="component" value="Unassembled WGS sequence"/>
</dbReference>
<dbReference type="Gene3D" id="3.90.228.10">
    <property type="match status" value="1"/>
</dbReference>
<dbReference type="EMBL" id="JAGFBR010000013">
    <property type="protein sequence ID" value="KAH0456928.1"/>
    <property type="molecule type" value="Genomic_DNA"/>
</dbReference>
<feature type="region of interest" description="Disordered" evidence="1">
    <location>
        <begin position="54"/>
        <end position="121"/>
    </location>
</feature>
<name>A0AAV7GMJ1_DENCH</name>
<gene>
    <name evidence="2" type="ORF">IEQ34_014835</name>
</gene>
<sequence length="288" mass="30976">MATGWVKSLHCKSNAVEDVYLPKRTAPAKIPNAPAFSCRSSSQALRDALFLIAHKLPPPPKNPPSPTSSSSPAKTPQRNRSQTLSKTPNPKPKSRPKPKGKESTLKSSPPATLPLPTLANLPQSHSSRRVVEIIFRSSWSSLGAPFPGEIEMLFRVHNPPLAVARFEECRAAVRSRADDSRCAADGNEMMRFHSSYAAGGEIYDAGVARCAVGKLEGVRTFAGSGAAHENSGRGTGRRAMLVCRVIAGRVRDPFGPNSEADSVCLGKAELLVMDPRAVLPCFLIIYKV</sequence>
<protein>
    <submittedName>
        <fullName evidence="2">Uncharacterized protein</fullName>
    </submittedName>
</protein>